<protein>
    <recommendedName>
        <fullName evidence="15">Secretin/TonB short N-terminal domain-containing protein</fullName>
    </recommendedName>
</protein>
<dbReference type="Pfam" id="PF07715">
    <property type="entry name" value="Plug"/>
    <property type="match status" value="1"/>
</dbReference>
<feature type="signal peptide" evidence="14">
    <location>
        <begin position="1"/>
        <end position="37"/>
    </location>
</feature>
<accession>A0A420FK66</accession>
<evidence type="ECO:0000256" key="12">
    <source>
        <dbReference type="PROSITE-ProRule" id="PRU01360"/>
    </source>
</evidence>
<comment type="similarity">
    <text evidence="2 12 13">Belongs to the TonB-dependent receptor family.</text>
</comment>
<evidence type="ECO:0000256" key="4">
    <source>
        <dbReference type="ARBA" id="ARBA00022452"/>
    </source>
</evidence>
<dbReference type="GO" id="GO:0015344">
    <property type="term" value="F:siderophore uptake transmembrane transporter activity"/>
    <property type="evidence" value="ECO:0007669"/>
    <property type="project" value="TreeGrafter"/>
</dbReference>
<evidence type="ECO:0000256" key="9">
    <source>
        <dbReference type="ARBA" id="ARBA00023136"/>
    </source>
</evidence>
<feature type="domain" description="Secretin/TonB short N-terminal" evidence="15">
    <location>
        <begin position="65"/>
        <end position="115"/>
    </location>
</feature>
<evidence type="ECO:0000256" key="2">
    <source>
        <dbReference type="ARBA" id="ARBA00009810"/>
    </source>
</evidence>
<dbReference type="GO" id="GO:0038023">
    <property type="term" value="F:signaling receptor activity"/>
    <property type="evidence" value="ECO:0007669"/>
    <property type="project" value="InterPro"/>
</dbReference>
<keyword evidence="3 12" id="KW-0813">Transport</keyword>
<evidence type="ECO:0000256" key="14">
    <source>
        <dbReference type="SAM" id="SignalP"/>
    </source>
</evidence>
<keyword evidence="14" id="KW-0732">Signal</keyword>
<evidence type="ECO:0000256" key="13">
    <source>
        <dbReference type="RuleBase" id="RU003357"/>
    </source>
</evidence>
<evidence type="ECO:0000256" key="5">
    <source>
        <dbReference type="ARBA" id="ARBA00022496"/>
    </source>
</evidence>
<evidence type="ECO:0000256" key="7">
    <source>
        <dbReference type="ARBA" id="ARBA00023004"/>
    </source>
</evidence>
<dbReference type="SUPFAM" id="SSF56935">
    <property type="entry name" value="Porins"/>
    <property type="match status" value="1"/>
</dbReference>
<evidence type="ECO:0000256" key="10">
    <source>
        <dbReference type="ARBA" id="ARBA00023170"/>
    </source>
</evidence>
<keyword evidence="8 13" id="KW-0798">TonB box</keyword>
<dbReference type="Proteomes" id="UP000283709">
    <property type="component" value="Unassembled WGS sequence"/>
</dbReference>
<dbReference type="Gene3D" id="3.55.50.30">
    <property type="match status" value="1"/>
</dbReference>
<dbReference type="InterPro" id="IPR010105">
    <property type="entry name" value="TonB_sidphr_rcpt"/>
</dbReference>
<dbReference type="PROSITE" id="PS52016">
    <property type="entry name" value="TONB_DEPENDENT_REC_3"/>
    <property type="match status" value="1"/>
</dbReference>
<keyword evidence="7" id="KW-0408">Iron</keyword>
<comment type="caution">
    <text evidence="16">The sequence shown here is derived from an EMBL/GenBank/DDBJ whole genome shotgun (WGS) entry which is preliminary data.</text>
</comment>
<feature type="chain" id="PRO_5019366808" description="Secretin/TonB short N-terminal domain-containing protein" evidence="14">
    <location>
        <begin position="38"/>
        <end position="811"/>
    </location>
</feature>
<evidence type="ECO:0000256" key="1">
    <source>
        <dbReference type="ARBA" id="ARBA00004571"/>
    </source>
</evidence>
<dbReference type="NCBIfam" id="TIGR01783">
    <property type="entry name" value="TonB-siderophor"/>
    <property type="match status" value="1"/>
</dbReference>
<evidence type="ECO:0000313" key="16">
    <source>
        <dbReference type="EMBL" id="RKF33335.1"/>
    </source>
</evidence>
<dbReference type="Pfam" id="PF00593">
    <property type="entry name" value="TonB_dep_Rec_b-barrel"/>
    <property type="match status" value="1"/>
</dbReference>
<evidence type="ECO:0000256" key="3">
    <source>
        <dbReference type="ARBA" id="ARBA00022448"/>
    </source>
</evidence>
<dbReference type="GO" id="GO:0015891">
    <property type="term" value="P:siderophore transport"/>
    <property type="evidence" value="ECO:0007669"/>
    <property type="project" value="InterPro"/>
</dbReference>
<dbReference type="Pfam" id="PF07660">
    <property type="entry name" value="STN"/>
    <property type="match status" value="1"/>
</dbReference>
<dbReference type="RefSeq" id="WP_183081526.1">
    <property type="nucleotide sequence ID" value="NZ_MCAS01000057.1"/>
</dbReference>
<evidence type="ECO:0000256" key="8">
    <source>
        <dbReference type="ARBA" id="ARBA00023077"/>
    </source>
</evidence>
<evidence type="ECO:0000256" key="11">
    <source>
        <dbReference type="ARBA" id="ARBA00023237"/>
    </source>
</evidence>
<evidence type="ECO:0000313" key="17">
    <source>
        <dbReference type="Proteomes" id="UP000283709"/>
    </source>
</evidence>
<dbReference type="AlphaFoldDB" id="A0A420FK66"/>
<dbReference type="InterPro" id="IPR037066">
    <property type="entry name" value="Plug_dom_sf"/>
</dbReference>
<comment type="subcellular location">
    <subcellularLocation>
        <location evidence="1 12">Cell outer membrane</location>
        <topology evidence="1 12">Multi-pass membrane protein</topology>
    </subcellularLocation>
</comment>
<dbReference type="CDD" id="cd01347">
    <property type="entry name" value="ligand_gated_channel"/>
    <property type="match status" value="1"/>
</dbReference>
<keyword evidence="5" id="KW-0406">Ion transport</keyword>
<dbReference type="InterPro" id="IPR012910">
    <property type="entry name" value="Plug_dom"/>
</dbReference>
<keyword evidence="10" id="KW-0675">Receptor</keyword>
<name>A0A420FK66_9BURK</name>
<keyword evidence="6 12" id="KW-0812">Transmembrane</keyword>
<sequence>MGEGRHRVATTGRSAGRRALSAGALIAGLAFAMAAHAKSDAPQLIDSPAQPLDQALKQLASQTGLKLSYSSELVAGKTAPAVHGRLAAPQALQQLLGASGLQAVKTGDAYLVAQQNVPANTTTDAGNTGSTLPAITVSDNAAGTAAANAVNPPTTIGSKIPLTQREIPQTVTVIPQEQIQQQNMTTLTDAMRATPGVSVVYADSERTNYYARGFPIDTWLLDGVASNQNLASIAPNLAMFDRVEVLRGPDGLMNGFGSPGGSLNLVRKQAPSTFSMNAELYGGTYNEVGGMVDVGGPINSAGTLRGRFVAEADRQDLTQDSTWRRSKNIYGTLEADLTPQTKLQIGASYSETDQKAMWTGTPTYSNYTFLNLPRSTYLGAPWNDNTYDITTAFATLTQKLGGGWSTKLAFNYLENRSSILNGNVSGPIDPVTNNGTIGATKWAQDDQQESVDLSVSGPFQLLGRTHQLTVGGSYLHESLRTRNFYCSGGNVFCQSTGSIFSSIPEPAFDGPVSDETKSTSQYGLYANTRISLADPLTLVLGARATWWDYGFAPNPAANYWGDSTQHHHISGRVTPYAGLIYDINRTYSAYVSYTGIFIPQTGTDVSGNLLQPLEGDQYEIGLKGEYFGGQLNTNIALFQLTEKNRALDDPRYPGQGFVIAAGKARSRGVELTATGQLTSNWSVFGGYTYTNAQFLDASTNVDGFAFQSVAPKHLFKLWTNYKLPGNLNKFSVGGGAYVSSGISATDGVGTVRQGTFATFDLRAAYDINKNLTASVSVTNLFDRHYYDSISSTGSSFWGNPRQLLFKLRMQM</sequence>
<dbReference type="EMBL" id="MCAS01000057">
    <property type="protein sequence ID" value="RKF33335.1"/>
    <property type="molecule type" value="Genomic_DNA"/>
</dbReference>
<dbReference type="SMART" id="SM00965">
    <property type="entry name" value="STN"/>
    <property type="match status" value="1"/>
</dbReference>
<dbReference type="InterPro" id="IPR036942">
    <property type="entry name" value="Beta-barrel_TonB_sf"/>
</dbReference>
<organism evidence="16 17">
    <name type="scientific">Paraburkholderia fungorum</name>
    <dbReference type="NCBI Taxonomy" id="134537"/>
    <lineage>
        <taxon>Bacteria</taxon>
        <taxon>Pseudomonadati</taxon>
        <taxon>Pseudomonadota</taxon>
        <taxon>Betaproteobacteria</taxon>
        <taxon>Burkholderiales</taxon>
        <taxon>Burkholderiaceae</taxon>
        <taxon>Paraburkholderia</taxon>
    </lineage>
</organism>
<dbReference type="InterPro" id="IPR011662">
    <property type="entry name" value="Secretin/TonB_short_N"/>
</dbReference>
<evidence type="ECO:0000256" key="6">
    <source>
        <dbReference type="ARBA" id="ARBA00022692"/>
    </source>
</evidence>
<dbReference type="PANTHER" id="PTHR32552">
    <property type="entry name" value="FERRICHROME IRON RECEPTOR-RELATED"/>
    <property type="match status" value="1"/>
</dbReference>
<proteinExistence type="inferred from homology"/>
<dbReference type="Gene3D" id="2.170.130.10">
    <property type="entry name" value="TonB-dependent receptor, plug domain"/>
    <property type="match status" value="1"/>
</dbReference>
<keyword evidence="4 12" id="KW-1134">Transmembrane beta strand</keyword>
<dbReference type="PANTHER" id="PTHR32552:SF74">
    <property type="entry name" value="HYDROXAMATE SIDEROPHORE RECEPTOR FHUE"/>
    <property type="match status" value="1"/>
</dbReference>
<reference evidence="16 17" key="1">
    <citation type="submission" date="2016-07" db="EMBL/GenBank/DDBJ databases">
        <title>Genome analysis of Burkholderia fungorum ES3-20.</title>
        <authorList>
            <person name="Xu D."/>
            <person name="Yao R."/>
            <person name="Zheng S."/>
        </authorList>
    </citation>
    <scope>NUCLEOTIDE SEQUENCE [LARGE SCALE GENOMIC DNA]</scope>
    <source>
        <strain evidence="16 17">ES3-20</strain>
    </source>
</reference>
<keyword evidence="9 12" id="KW-0472">Membrane</keyword>
<evidence type="ECO:0000259" key="15">
    <source>
        <dbReference type="SMART" id="SM00965"/>
    </source>
</evidence>
<dbReference type="Gene3D" id="2.40.170.20">
    <property type="entry name" value="TonB-dependent receptor, beta-barrel domain"/>
    <property type="match status" value="1"/>
</dbReference>
<dbReference type="GO" id="GO:0009279">
    <property type="term" value="C:cell outer membrane"/>
    <property type="evidence" value="ECO:0007669"/>
    <property type="project" value="UniProtKB-SubCell"/>
</dbReference>
<keyword evidence="11 12" id="KW-0998">Cell outer membrane</keyword>
<keyword evidence="5" id="KW-0410">Iron transport</keyword>
<dbReference type="InterPro" id="IPR039426">
    <property type="entry name" value="TonB-dep_rcpt-like"/>
</dbReference>
<dbReference type="InterPro" id="IPR000531">
    <property type="entry name" value="Beta-barrel_TonB"/>
</dbReference>
<gene>
    <name evidence="16" type="ORF">BCY88_38545</name>
</gene>